<proteinExistence type="predicted"/>
<dbReference type="Proteomes" id="UP000887565">
    <property type="component" value="Unplaced"/>
</dbReference>
<dbReference type="AlphaFoldDB" id="A0A915JH06"/>
<protein>
    <submittedName>
        <fullName evidence="3">Uncharacterized protein</fullName>
    </submittedName>
</protein>
<name>A0A915JH06_ROMCU</name>
<sequence>CSRCLGTDSIVSFAAPTEIHDAGQHKPINDTKTTGDVSVIALYQPTEGTPAPLARFIAQGPPPGIPKDSALEVASQLESMNLLDSSFVTDAMRATWSTDLATKCLQPPTWCYQRQRHWGYWDPMLLDERSSLSPTELFTPPQWTRSCRTVNRHRRQWTPSATLWNKQVATRGPQQLLRHHHQQRQQEPKHWWQLPSSNQWPP</sequence>
<dbReference type="WBParaSite" id="nRc.2.0.1.t25323-RA">
    <property type="protein sequence ID" value="nRc.2.0.1.t25323-RA"/>
    <property type="gene ID" value="nRc.2.0.1.g25323"/>
</dbReference>
<reference evidence="3" key="1">
    <citation type="submission" date="2022-11" db="UniProtKB">
        <authorList>
            <consortium name="WormBaseParasite"/>
        </authorList>
    </citation>
    <scope>IDENTIFICATION</scope>
</reference>
<organism evidence="2 3">
    <name type="scientific">Romanomermis culicivorax</name>
    <name type="common">Nematode worm</name>
    <dbReference type="NCBI Taxonomy" id="13658"/>
    <lineage>
        <taxon>Eukaryota</taxon>
        <taxon>Metazoa</taxon>
        <taxon>Ecdysozoa</taxon>
        <taxon>Nematoda</taxon>
        <taxon>Enoplea</taxon>
        <taxon>Dorylaimia</taxon>
        <taxon>Mermithida</taxon>
        <taxon>Mermithoidea</taxon>
        <taxon>Mermithidae</taxon>
        <taxon>Romanomermis</taxon>
    </lineage>
</organism>
<keyword evidence="2" id="KW-1185">Reference proteome</keyword>
<accession>A0A915JH06</accession>
<evidence type="ECO:0000256" key="1">
    <source>
        <dbReference type="SAM" id="MobiDB-lite"/>
    </source>
</evidence>
<feature type="region of interest" description="Disordered" evidence="1">
    <location>
        <begin position="174"/>
        <end position="202"/>
    </location>
</feature>
<evidence type="ECO:0000313" key="2">
    <source>
        <dbReference type="Proteomes" id="UP000887565"/>
    </source>
</evidence>
<evidence type="ECO:0000313" key="3">
    <source>
        <dbReference type="WBParaSite" id="nRc.2.0.1.t25323-RA"/>
    </source>
</evidence>